<evidence type="ECO:0000256" key="2">
    <source>
        <dbReference type="SAM" id="Phobius"/>
    </source>
</evidence>
<feature type="transmembrane region" description="Helical" evidence="2">
    <location>
        <begin position="114"/>
        <end position="132"/>
    </location>
</feature>
<reference evidence="3 4" key="1">
    <citation type="submission" date="2013-05" db="EMBL/GenBank/DDBJ databases">
        <title>Genome assembly of Chondromyces apiculatus DSM 436.</title>
        <authorList>
            <person name="Sharma G."/>
            <person name="Khatri I."/>
            <person name="Kaur C."/>
            <person name="Mayilraj S."/>
            <person name="Subramanian S."/>
        </authorList>
    </citation>
    <scope>NUCLEOTIDE SEQUENCE [LARGE SCALE GENOMIC DNA]</scope>
    <source>
        <strain evidence="3 4">DSM 436</strain>
    </source>
</reference>
<dbReference type="EMBL" id="ASRX01000026">
    <property type="protein sequence ID" value="EYF05180.1"/>
    <property type="molecule type" value="Genomic_DNA"/>
</dbReference>
<keyword evidence="2" id="KW-0472">Membrane</keyword>
<evidence type="ECO:0000313" key="4">
    <source>
        <dbReference type="Proteomes" id="UP000019678"/>
    </source>
</evidence>
<evidence type="ECO:0000313" key="3">
    <source>
        <dbReference type="EMBL" id="EYF05180.1"/>
    </source>
</evidence>
<keyword evidence="2" id="KW-0812">Transmembrane</keyword>
<comment type="caution">
    <text evidence="3">The sequence shown here is derived from an EMBL/GenBank/DDBJ whole genome shotgun (WGS) entry which is preliminary data.</text>
</comment>
<dbReference type="RefSeq" id="WP_156040918.1">
    <property type="nucleotide sequence ID" value="NZ_ASRX01000026.1"/>
</dbReference>
<name>A0A017T8P2_9BACT</name>
<keyword evidence="4" id="KW-1185">Reference proteome</keyword>
<feature type="region of interest" description="Disordered" evidence="1">
    <location>
        <begin position="1"/>
        <end position="105"/>
    </location>
</feature>
<feature type="compositionally biased region" description="Basic and acidic residues" evidence="1">
    <location>
        <begin position="1"/>
        <end position="25"/>
    </location>
</feature>
<dbReference type="AlphaFoldDB" id="A0A017T8P2"/>
<accession>A0A017T8P2</accession>
<keyword evidence="2" id="KW-1133">Transmembrane helix</keyword>
<sequence length="275" mass="28896">MAKSDSRSKRPDGNGESKRSAKARDDAEDPRDDASDAEDEARNDAESDADEARNDAEDENAGEAGGKAKAQAGTASTAASREGRPRAKATRRVGPKPVPPPPLPAQGGALGKSLLLFVLIVGGLAAAFAVFGQETGGRGAVNWKPGSKPLVEITLVASDRRDLACWSPQEVSGKHCGFQAPAQPWPNGDPNDDKTTLRPYTTVDGVQFLAAGVWSDPALAGNLPLGRFSVKCTLNVEGNVKRPSVRWSSEGAWLDQTNDWMAGHVTSCKLIGSTP</sequence>
<gene>
    <name evidence="3" type="ORF">CAP_3545</name>
</gene>
<organism evidence="3 4">
    <name type="scientific">Chondromyces apiculatus DSM 436</name>
    <dbReference type="NCBI Taxonomy" id="1192034"/>
    <lineage>
        <taxon>Bacteria</taxon>
        <taxon>Pseudomonadati</taxon>
        <taxon>Myxococcota</taxon>
        <taxon>Polyangia</taxon>
        <taxon>Polyangiales</taxon>
        <taxon>Polyangiaceae</taxon>
        <taxon>Chondromyces</taxon>
    </lineage>
</organism>
<feature type="compositionally biased region" description="Low complexity" evidence="1">
    <location>
        <begin position="67"/>
        <end position="80"/>
    </location>
</feature>
<evidence type="ECO:0000256" key="1">
    <source>
        <dbReference type="SAM" id="MobiDB-lite"/>
    </source>
</evidence>
<dbReference type="STRING" id="1192034.CAP_3545"/>
<feature type="compositionally biased region" description="Acidic residues" evidence="1">
    <location>
        <begin position="26"/>
        <end position="39"/>
    </location>
</feature>
<dbReference type="OrthoDB" id="5507735at2"/>
<proteinExistence type="predicted"/>
<dbReference type="Proteomes" id="UP000019678">
    <property type="component" value="Unassembled WGS sequence"/>
</dbReference>
<protein>
    <submittedName>
        <fullName evidence="3">Uncharacterized protein</fullName>
    </submittedName>
</protein>
<feature type="compositionally biased region" description="Basic and acidic residues" evidence="1">
    <location>
        <begin position="40"/>
        <end position="55"/>
    </location>
</feature>